<name>A0ABN3PHH8_9ACTN</name>
<gene>
    <name evidence="1" type="ORF">GCM10010411_15160</name>
</gene>
<evidence type="ECO:0000313" key="2">
    <source>
        <dbReference type="Proteomes" id="UP001501509"/>
    </source>
</evidence>
<comment type="caution">
    <text evidence="1">The sequence shown here is derived from an EMBL/GenBank/DDBJ whole genome shotgun (WGS) entry which is preliminary data.</text>
</comment>
<dbReference type="Proteomes" id="UP001501509">
    <property type="component" value="Unassembled WGS sequence"/>
</dbReference>
<protein>
    <recommendedName>
        <fullName evidence="3">Galactokinase</fullName>
    </recommendedName>
</protein>
<sequence>MHDLVSRLDAKPELRLVPYTFQRAYGRPPEGVWTAPYAVRLAGHAVAFAVQWQVIVAAAPRSDTTLRLASLNRPAEWLETDVRETAEDVPAWAAGPYDALRRAGPPLGADILVHADLPAVTGLCADVPLACATVLAATEVHGAGLARDELAHLIASDPVIAAAVLAGRAGHAVGEGTVRLPFDPRSAGLSLLLIVTRAASPAPASTSAGAPPPDTGRLIRLLRGGDLAAAARSLAGHARTGSAEATTAIDAACGAGALAAWPHGPAVVAIMPAAARPAVRASVSAAFGERGPRPPRFLNLTVAGAARRQA</sequence>
<evidence type="ECO:0000313" key="1">
    <source>
        <dbReference type="EMBL" id="GAA2583460.1"/>
    </source>
</evidence>
<dbReference type="InterPro" id="IPR020568">
    <property type="entry name" value="Ribosomal_Su5_D2-typ_SF"/>
</dbReference>
<dbReference type="RefSeq" id="WP_344539060.1">
    <property type="nucleotide sequence ID" value="NZ_BAAATD010000002.1"/>
</dbReference>
<dbReference type="EMBL" id="BAAATD010000002">
    <property type="protein sequence ID" value="GAA2583460.1"/>
    <property type="molecule type" value="Genomic_DNA"/>
</dbReference>
<evidence type="ECO:0008006" key="3">
    <source>
        <dbReference type="Google" id="ProtNLM"/>
    </source>
</evidence>
<organism evidence="1 2">
    <name type="scientific">Actinomadura fulvescens</name>
    <dbReference type="NCBI Taxonomy" id="46160"/>
    <lineage>
        <taxon>Bacteria</taxon>
        <taxon>Bacillati</taxon>
        <taxon>Actinomycetota</taxon>
        <taxon>Actinomycetes</taxon>
        <taxon>Streptosporangiales</taxon>
        <taxon>Thermomonosporaceae</taxon>
        <taxon>Actinomadura</taxon>
    </lineage>
</organism>
<accession>A0ABN3PHH8</accession>
<keyword evidence="2" id="KW-1185">Reference proteome</keyword>
<dbReference type="Gene3D" id="3.30.230.10">
    <property type="match status" value="1"/>
</dbReference>
<dbReference type="SUPFAM" id="SSF54211">
    <property type="entry name" value="Ribosomal protein S5 domain 2-like"/>
    <property type="match status" value="1"/>
</dbReference>
<dbReference type="InterPro" id="IPR014721">
    <property type="entry name" value="Ribsml_uS5_D2-typ_fold_subgr"/>
</dbReference>
<proteinExistence type="predicted"/>
<reference evidence="1 2" key="1">
    <citation type="journal article" date="2019" name="Int. J. Syst. Evol. Microbiol.">
        <title>The Global Catalogue of Microorganisms (GCM) 10K type strain sequencing project: providing services to taxonomists for standard genome sequencing and annotation.</title>
        <authorList>
            <consortium name="The Broad Institute Genomics Platform"/>
            <consortium name="The Broad Institute Genome Sequencing Center for Infectious Disease"/>
            <person name="Wu L."/>
            <person name="Ma J."/>
        </authorList>
    </citation>
    <scope>NUCLEOTIDE SEQUENCE [LARGE SCALE GENOMIC DNA]</scope>
    <source>
        <strain evidence="1 2">JCM 6833</strain>
    </source>
</reference>